<dbReference type="Gramene" id="Tc09v2_t021260.1">
    <property type="protein sequence ID" value="Tc09v2_p021260.1"/>
    <property type="gene ID" value="Tc09v2_g021260"/>
</dbReference>
<dbReference type="Proteomes" id="UP000694886">
    <property type="component" value="Chromosome 9"/>
</dbReference>
<dbReference type="Gene3D" id="1.20.1250.20">
    <property type="entry name" value="MFS general substrate transporter like domains"/>
    <property type="match status" value="2"/>
</dbReference>
<keyword evidence="5 6" id="KW-0472">Membrane</keyword>
<feature type="transmembrane region" description="Helical" evidence="6">
    <location>
        <begin position="30"/>
        <end position="55"/>
    </location>
</feature>
<keyword evidence="3 6" id="KW-0812">Transmembrane</keyword>
<name>A0AB32WV75_THECC</name>
<evidence type="ECO:0000256" key="4">
    <source>
        <dbReference type="ARBA" id="ARBA00022989"/>
    </source>
</evidence>
<organism evidence="7 8">
    <name type="scientific">Theobroma cacao</name>
    <name type="common">Cacao</name>
    <name type="synonym">Cocoa</name>
    <dbReference type="NCBI Taxonomy" id="3641"/>
    <lineage>
        <taxon>Eukaryota</taxon>
        <taxon>Viridiplantae</taxon>
        <taxon>Streptophyta</taxon>
        <taxon>Embryophyta</taxon>
        <taxon>Tracheophyta</taxon>
        <taxon>Spermatophyta</taxon>
        <taxon>Magnoliopsida</taxon>
        <taxon>eudicotyledons</taxon>
        <taxon>Gunneridae</taxon>
        <taxon>Pentapetalae</taxon>
        <taxon>rosids</taxon>
        <taxon>malvids</taxon>
        <taxon>Malvales</taxon>
        <taxon>Malvaceae</taxon>
        <taxon>Byttnerioideae</taxon>
        <taxon>Theobroma</taxon>
    </lineage>
</organism>
<feature type="transmembrane region" description="Helical" evidence="6">
    <location>
        <begin position="98"/>
        <end position="121"/>
    </location>
</feature>
<reference evidence="7" key="1">
    <citation type="journal article" date="1997" name="Nucleic Acids Res.">
        <title>tRNAscan-SE: a program for improved detection of transfer RNA genes in genomic sequence.</title>
        <authorList>
            <person name="Lowe T.M."/>
            <person name="Eddy S.R."/>
        </authorList>
    </citation>
    <scope>NUCLEOTIDE SEQUENCE [LARGE SCALE GENOMIC DNA]</scope>
    <source>
        <strain evidence="7">r\B97-61/B2</strain>
    </source>
</reference>
<evidence type="ECO:0000313" key="7">
    <source>
        <dbReference type="Proteomes" id="UP000694886"/>
    </source>
</evidence>
<dbReference type="SUPFAM" id="SSF103473">
    <property type="entry name" value="MFS general substrate transporter"/>
    <property type="match status" value="1"/>
</dbReference>
<feature type="transmembrane region" description="Helical" evidence="6">
    <location>
        <begin position="67"/>
        <end position="86"/>
    </location>
</feature>
<feature type="transmembrane region" description="Helical" evidence="6">
    <location>
        <begin position="389"/>
        <end position="410"/>
    </location>
</feature>
<proteinExistence type="inferred from homology"/>
<feature type="transmembrane region" description="Helical" evidence="6">
    <location>
        <begin position="257"/>
        <end position="281"/>
    </location>
</feature>
<dbReference type="RefSeq" id="XP_017982555.1">
    <property type="nucleotide sequence ID" value="XM_018127066.1"/>
</dbReference>
<feature type="transmembrane region" description="Helical" evidence="6">
    <location>
        <begin position="468"/>
        <end position="486"/>
    </location>
</feature>
<dbReference type="GO" id="GO:0022857">
    <property type="term" value="F:transmembrane transporter activity"/>
    <property type="evidence" value="ECO:0007669"/>
    <property type="project" value="InterPro"/>
</dbReference>
<feature type="transmembrane region" description="Helical" evidence="6">
    <location>
        <begin position="127"/>
        <end position="147"/>
    </location>
</feature>
<gene>
    <name evidence="8" type="primary">LOC18590048</name>
</gene>
<evidence type="ECO:0000256" key="6">
    <source>
        <dbReference type="SAM" id="Phobius"/>
    </source>
</evidence>
<evidence type="ECO:0000256" key="5">
    <source>
        <dbReference type="ARBA" id="ARBA00023136"/>
    </source>
</evidence>
<feature type="transmembrane region" description="Helical" evidence="6">
    <location>
        <begin position="344"/>
        <end position="364"/>
    </location>
</feature>
<dbReference type="GeneID" id="18590048"/>
<sequence>MNGCDCNFYNNCFSSKWTWASNYVRFSRGALFISGLLMSDAFVDNAFRAFLISYIQFIWVKSSLRKAAAFANAFEGVTMFTSIVLDHIAADRIGQFKLLVCTVPALIIALLVLWLSSWLLASHVSNIIFYVALTLFMLGTAGQDASLKPFLYDQFRGTMDIDETEIMEDQFSQKQQMEKYEDTFINRAKFWTNIAAFLGTFVSSTFASSLDWDETFKVSLIIVVVAYLVFCSGKCCYDHEDPVGKTVAERMNQAKPLVKLLPLWITFIVYSLVEATGYTLFIEQSENLDDRIDLRIPIYSFNRIPLTSFYVLQTFTTFIISLLCDFLIKKFWSSEESIQHRARFVRIGIGMFFAIGCCIAAWRVEVHRLSSISKFESKVGRRISEDDTIPMTILWLAPQFFLLGIVEGVIGKGLKYLFYDRVPVSMWVLEYPFNGGVLGFGRFVSVILLLLSRPWIGDTINESYMDKYLLMLAILNIFTLFLYIFLTYKHDWNVIVPQNESHVAMEELARSH</sequence>
<feature type="transmembrane region" description="Helical" evidence="6">
    <location>
        <begin position="309"/>
        <end position="332"/>
    </location>
</feature>
<dbReference type="GO" id="GO:0016020">
    <property type="term" value="C:membrane"/>
    <property type="evidence" value="ECO:0007669"/>
    <property type="project" value="UniProtKB-SubCell"/>
</dbReference>
<evidence type="ECO:0000313" key="8">
    <source>
        <dbReference type="RefSeq" id="XP_017982555.1"/>
    </source>
</evidence>
<dbReference type="PANTHER" id="PTHR11654">
    <property type="entry name" value="OLIGOPEPTIDE TRANSPORTER-RELATED"/>
    <property type="match status" value="1"/>
</dbReference>
<evidence type="ECO:0000256" key="2">
    <source>
        <dbReference type="ARBA" id="ARBA00005982"/>
    </source>
</evidence>
<dbReference type="KEGG" id="tcc:18590048"/>
<reference evidence="8" key="2">
    <citation type="submission" date="2025-08" db="UniProtKB">
        <authorList>
            <consortium name="RefSeq"/>
        </authorList>
    </citation>
    <scope>IDENTIFICATION</scope>
</reference>
<evidence type="ECO:0000256" key="1">
    <source>
        <dbReference type="ARBA" id="ARBA00004141"/>
    </source>
</evidence>
<feature type="transmembrane region" description="Helical" evidence="6">
    <location>
        <begin position="216"/>
        <end position="237"/>
    </location>
</feature>
<comment type="similarity">
    <text evidence="2">Belongs to the major facilitator superfamily. Proton-dependent oligopeptide transporter (POT/PTR) (TC 2.A.17) family.</text>
</comment>
<dbReference type="InterPro" id="IPR036259">
    <property type="entry name" value="MFS_trans_sf"/>
</dbReference>
<feature type="transmembrane region" description="Helical" evidence="6">
    <location>
        <begin position="190"/>
        <end position="210"/>
    </location>
</feature>
<dbReference type="Pfam" id="PF00854">
    <property type="entry name" value="PTR2"/>
    <property type="match status" value="2"/>
</dbReference>
<protein>
    <submittedName>
        <fullName evidence="8">Protein NRT1/ PTR FAMILY 5.10 isoform X1</fullName>
    </submittedName>
</protein>
<keyword evidence="4 6" id="KW-1133">Transmembrane helix</keyword>
<feature type="transmembrane region" description="Helical" evidence="6">
    <location>
        <begin position="431"/>
        <end position="456"/>
    </location>
</feature>
<dbReference type="InterPro" id="IPR000109">
    <property type="entry name" value="POT_fam"/>
</dbReference>
<accession>A0AB32WV75</accession>
<comment type="subcellular location">
    <subcellularLocation>
        <location evidence="1">Membrane</location>
        <topology evidence="1">Multi-pass membrane protein</topology>
    </subcellularLocation>
</comment>
<dbReference type="AlphaFoldDB" id="A0AB32WV75"/>
<evidence type="ECO:0000256" key="3">
    <source>
        <dbReference type="ARBA" id="ARBA00022692"/>
    </source>
</evidence>